<evidence type="ECO:0000259" key="2">
    <source>
        <dbReference type="SMART" id="SM01080"/>
    </source>
</evidence>
<dbReference type="SMART" id="SM01080">
    <property type="entry name" value="CHASE2"/>
    <property type="match status" value="1"/>
</dbReference>
<feature type="non-terminal residue" evidence="3">
    <location>
        <position position="408"/>
    </location>
</feature>
<dbReference type="EMBL" id="JAUCGM010000665">
    <property type="protein sequence ID" value="MDM8563478.1"/>
    <property type="molecule type" value="Genomic_DNA"/>
</dbReference>
<keyword evidence="1" id="KW-0472">Membrane</keyword>
<organism evidence="3 4">
    <name type="scientific">Candidatus Marithioploca araucensis</name>
    <dbReference type="NCBI Taxonomy" id="70273"/>
    <lineage>
        <taxon>Bacteria</taxon>
        <taxon>Pseudomonadati</taxon>
        <taxon>Pseudomonadota</taxon>
        <taxon>Gammaproteobacteria</taxon>
        <taxon>Thiotrichales</taxon>
        <taxon>Thiotrichaceae</taxon>
        <taxon>Candidatus Marithioploca</taxon>
    </lineage>
</organism>
<evidence type="ECO:0000313" key="4">
    <source>
        <dbReference type="Proteomes" id="UP001171945"/>
    </source>
</evidence>
<feature type="domain" description="CHASE2" evidence="2">
    <location>
        <begin position="33"/>
        <end position="390"/>
    </location>
</feature>
<feature type="transmembrane region" description="Helical" evidence="1">
    <location>
        <begin position="376"/>
        <end position="407"/>
    </location>
</feature>
<accession>A0ABT7VV91</accession>
<protein>
    <submittedName>
        <fullName evidence="3">CHASE2 domain-containing protein</fullName>
    </submittedName>
</protein>
<dbReference type="InterPro" id="IPR007890">
    <property type="entry name" value="CHASE2"/>
</dbReference>
<keyword evidence="4" id="KW-1185">Reference proteome</keyword>
<evidence type="ECO:0000256" key="1">
    <source>
        <dbReference type="SAM" id="Phobius"/>
    </source>
</evidence>
<comment type="caution">
    <text evidence="3">The sequence shown here is derived from an EMBL/GenBank/DDBJ whole genome shotgun (WGS) entry which is preliminary data.</text>
</comment>
<evidence type="ECO:0000313" key="3">
    <source>
        <dbReference type="EMBL" id="MDM8563478.1"/>
    </source>
</evidence>
<proteinExistence type="predicted"/>
<dbReference type="Proteomes" id="UP001171945">
    <property type="component" value="Unassembled WGS sequence"/>
</dbReference>
<keyword evidence="1" id="KW-1133">Transmembrane helix</keyword>
<name>A0ABT7VV91_9GAMM</name>
<dbReference type="Pfam" id="PF05226">
    <property type="entry name" value="CHASE2"/>
    <property type="match status" value="1"/>
</dbReference>
<keyword evidence="1" id="KW-0812">Transmembrane</keyword>
<sequence length="408" mass="45707">MIQPQYYRRFMINMGVGLGIFLLAFLFRDSAFLMGIENEGIDTLMQIRQKVIPANDNIPPFVLLDIDDKTHQAWNTPMFTPRDRLFHLIKAAVDAEARLVIVDVDLSRETPMDGLEKYTKGLKHHPYDQALSDYFGGYAAACANKPTCPPIILARTFQSTPFRQTRTSFLDEAIKKSAPDVQWASTLFFRDAYELMIRHWWLWQSACTAQQPTVIPSIELLAAALIRNGLSQTDNFEKALRPFQPQDCLGKPTTHLPPENIQIGKLTVSTGQHGIKQRIKFSIPWENKRLPYFLTDKADKAIVTILPAQPYAELPPTASLDALKNSIVVIGGSYSGGRDTHLTPLDEMPGALIIINAIHTLLEYGEIKPFSAGIKILTYLGLIMLMSFVLARFGYGLGSVILGLFVLL</sequence>
<gene>
    <name evidence="3" type="ORF">QUF54_09010</name>
</gene>
<reference evidence="3" key="1">
    <citation type="submission" date="2023-06" db="EMBL/GenBank/DDBJ databases">
        <title>Uncultivated large filamentous bacteria from sulfidic sediments reveal new species and different genomic features in energy metabolism and defense.</title>
        <authorList>
            <person name="Fonseca A."/>
        </authorList>
    </citation>
    <scope>NUCLEOTIDE SEQUENCE</scope>
    <source>
        <strain evidence="3">HSG4</strain>
    </source>
</reference>